<keyword evidence="2" id="KW-0812">Transmembrane</keyword>
<sequence length="384" mass="43570">MLLDPNALLIYPIILALVTVMPCGSSHLSRCSMKKHDKRKVNFIFKTTESMGSSALSQEVGTHAGQEGTGLWVLDDLKGKSQDEISGRRNENLGELKLNQVKGKNGEESIGSRTEESGKPRYVIDSNGQVHEMNGKPKEKNLMRPKLSDVKGKNRGESIGFEEFMEDVQEIFFLTNEGKRRLRADFEHDLAPFVNPQFRPLWVKALVYGTLSWLQFPNNRGKEICFISDFIAQTPWPELQRMFLSHNYNIPKASVFKERRIESHLKDVTGSKSLHHVEEIIPQVKLGNSKDPRPEQLEKVAKTGMGQAPNEGRGSDTVSSVKKNAPHDQLNSRDSMPEAIRKEAHPDVGHTPNKGRVSFFRFMYHWFKKLFAKLGNLFKKSKSK</sequence>
<keyword evidence="4" id="KW-1185">Reference proteome</keyword>
<dbReference type="AlphaFoldDB" id="A0A5B0N664"/>
<dbReference type="EMBL" id="VSWC01000118">
    <property type="protein sequence ID" value="KAA1083628.1"/>
    <property type="molecule type" value="Genomic_DNA"/>
</dbReference>
<evidence type="ECO:0000313" key="4">
    <source>
        <dbReference type="Proteomes" id="UP000324748"/>
    </source>
</evidence>
<organism evidence="3 4">
    <name type="scientific">Puccinia graminis f. sp. tritici</name>
    <dbReference type="NCBI Taxonomy" id="56615"/>
    <lineage>
        <taxon>Eukaryota</taxon>
        <taxon>Fungi</taxon>
        <taxon>Dikarya</taxon>
        <taxon>Basidiomycota</taxon>
        <taxon>Pucciniomycotina</taxon>
        <taxon>Pucciniomycetes</taxon>
        <taxon>Pucciniales</taxon>
        <taxon>Pucciniaceae</taxon>
        <taxon>Puccinia</taxon>
    </lineage>
</organism>
<comment type="caution">
    <text evidence="3">The sequence shown here is derived from an EMBL/GenBank/DDBJ whole genome shotgun (WGS) entry which is preliminary data.</text>
</comment>
<keyword evidence="2" id="KW-0472">Membrane</keyword>
<feature type="region of interest" description="Disordered" evidence="1">
    <location>
        <begin position="101"/>
        <end position="121"/>
    </location>
</feature>
<evidence type="ECO:0000256" key="1">
    <source>
        <dbReference type="SAM" id="MobiDB-lite"/>
    </source>
</evidence>
<evidence type="ECO:0000256" key="2">
    <source>
        <dbReference type="SAM" id="Phobius"/>
    </source>
</evidence>
<dbReference type="Proteomes" id="UP000324748">
    <property type="component" value="Unassembled WGS sequence"/>
</dbReference>
<evidence type="ECO:0000313" key="3">
    <source>
        <dbReference type="EMBL" id="KAA1083628.1"/>
    </source>
</evidence>
<proteinExistence type="predicted"/>
<protein>
    <submittedName>
        <fullName evidence="3">Uncharacterized protein</fullName>
    </submittedName>
</protein>
<gene>
    <name evidence="3" type="ORF">PGT21_001806</name>
</gene>
<feature type="region of interest" description="Disordered" evidence="1">
    <location>
        <begin position="303"/>
        <end position="337"/>
    </location>
</feature>
<reference evidence="3 4" key="1">
    <citation type="submission" date="2019-05" db="EMBL/GenBank/DDBJ databases">
        <title>Emergence of the Ug99 lineage of the wheat stem rust pathogen through somatic hybridization.</title>
        <authorList>
            <person name="Li F."/>
            <person name="Upadhyaya N.M."/>
            <person name="Sperschneider J."/>
            <person name="Matny O."/>
            <person name="Nguyen-Phuc H."/>
            <person name="Mago R."/>
            <person name="Raley C."/>
            <person name="Miller M.E."/>
            <person name="Silverstein K.A.T."/>
            <person name="Henningsen E."/>
            <person name="Hirsch C.D."/>
            <person name="Visser B."/>
            <person name="Pretorius Z.A."/>
            <person name="Steffenson B.J."/>
            <person name="Schwessinger B."/>
            <person name="Dodds P.N."/>
            <person name="Figueroa M."/>
        </authorList>
    </citation>
    <scope>NUCLEOTIDE SEQUENCE [LARGE SCALE GENOMIC DNA]</scope>
    <source>
        <strain evidence="3">21-0</strain>
    </source>
</reference>
<name>A0A5B0N664_PUCGR</name>
<keyword evidence="2" id="KW-1133">Transmembrane helix</keyword>
<feature type="transmembrane region" description="Helical" evidence="2">
    <location>
        <begin position="6"/>
        <end position="29"/>
    </location>
</feature>
<accession>A0A5B0N664</accession>